<dbReference type="RefSeq" id="WP_034362867.1">
    <property type="nucleotide sequence ID" value="NZ_CAJUDB010000001.1"/>
</dbReference>
<dbReference type="InterPro" id="IPR035994">
    <property type="entry name" value="Nucleoside_phosphorylase_sf"/>
</dbReference>
<dbReference type="InterPro" id="IPR010049">
    <property type="entry name" value="MTA_SAH_Nsdase"/>
</dbReference>
<dbReference type="GO" id="GO:0008782">
    <property type="term" value="F:adenosylhomocysteine nucleosidase activity"/>
    <property type="evidence" value="ECO:0007669"/>
    <property type="project" value="UniProtKB-EC"/>
</dbReference>
<dbReference type="CDD" id="cd09008">
    <property type="entry name" value="MTAN"/>
    <property type="match status" value="1"/>
</dbReference>
<dbReference type="Proteomes" id="UP000029707">
    <property type="component" value="Unassembled WGS sequence"/>
</dbReference>
<dbReference type="NCBIfam" id="NF004079">
    <property type="entry name" value="PRK05584.1"/>
    <property type="match status" value="1"/>
</dbReference>
<feature type="domain" description="Nucleoside phosphorylase" evidence="6">
    <location>
        <begin position="2"/>
        <end position="223"/>
    </location>
</feature>
<dbReference type="GO" id="GO:0019284">
    <property type="term" value="P:L-methionine salvage from S-adenosylmethionine"/>
    <property type="evidence" value="ECO:0007669"/>
    <property type="project" value="TreeGrafter"/>
</dbReference>
<protein>
    <recommendedName>
        <fullName evidence="2">adenosylhomocysteine nucleosidase</fullName>
        <ecNumber evidence="2">3.2.2.9</ecNumber>
    </recommendedName>
</protein>
<organism evidence="7 8">
    <name type="scientific">Helicobacter japonicus</name>
    <dbReference type="NCBI Taxonomy" id="425400"/>
    <lineage>
        <taxon>Bacteria</taxon>
        <taxon>Pseudomonadati</taxon>
        <taxon>Campylobacterota</taxon>
        <taxon>Epsilonproteobacteria</taxon>
        <taxon>Campylobacterales</taxon>
        <taxon>Helicobacteraceae</taxon>
        <taxon>Helicobacter</taxon>
    </lineage>
</organism>
<evidence type="ECO:0000313" key="7">
    <source>
        <dbReference type="EMBL" id="TLE02742.1"/>
    </source>
</evidence>
<keyword evidence="5" id="KW-0486">Methionine biosynthesis</keyword>
<sequence>MTLGIIGAMVEEITPLLECFENHIKYDVGGNTYYEVTFGNHRIFIAYSKIGKVHAALSASVMILKFGCEQIIFSGVAGALSADLKVGDLVLGTKLCQYDVDISAFGHALGFIPESKLYMESSPILNKIAKDTAKAQGIMLKEGIIASGDCFIANSEKKQWIMEHFDAIAVEMEGAAVAVVCDSCKIPFCILRSISDSADGSADVSFDEFLESSAKRSADFVVNMCKQILQ</sequence>
<dbReference type="SUPFAM" id="SSF53167">
    <property type="entry name" value="Purine and uridine phosphorylases"/>
    <property type="match status" value="1"/>
</dbReference>
<keyword evidence="8" id="KW-1185">Reference proteome</keyword>
<dbReference type="GO" id="GO:0005829">
    <property type="term" value="C:cytosol"/>
    <property type="evidence" value="ECO:0007669"/>
    <property type="project" value="TreeGrafter"/>
</dbReference>
<dbReference type="GO" id="GO:0009164">
    <property type="term" value="P:nucleoside catabolic process"/>
    <property type="evidence" value="ECO:0007669"/>
    <property type="project" value="InterPro"/>
</dbReference>
<dbReference type="GeneID" id="82320542"/>
<dbReference type="Gene3D" id="3.40.50.1580">
    <property type="entry name" value="Nucleoside phosphorylase domain"/>
    <property type="match status" value="1"/>
</dbReference>
<reference evidence="7 8" key="1">
    <citation type="journal article" date="2014" name="Genome Announc.">
        <title>Draft genome sequences of eight enterohepatic helicobacter species isolated from both laboratory and wild rodents.</title>
        <authorList>
            <person name="Sheh A."/>
            <person name="Shen Z."/>
            <person name="Fox J.G."/>
        </authorList>
    </citation>
    <scope>NUCLEOTIDE SEQUENCE [LARGE SCALE GENOMIC DNA]</scope>
    <source>
        <strain evidence="7 8">MIT 01-6451</strain>
    </source>
</reference>
<evidence type="ECO:0000256" key="4">
    <source>
        <dbReference type="ARBA" id="ARBA00022801"/>
    </source>
</evidence>
<keyword evidence="3" id="KW-0028">Amino-acid biosynthesis</keyword>
<name>A0A4U8TQ78_9HELI</name>
<dbReference type="EC" id="3.2.2.9" evidence="2"/>
<evidence type="ECO:0000256" key="1">
    <source>
        <dbReference type="ARBA" id="ARBA00004945"/>
    </source>
</evidence>
<dbReference type="PANTHER" id="PTHR46832">
    <property type="entry name" value="5'-METHYLTHIOADENOSINE/S-ADENOSYLHOMOCYSTEINE NUCLEOSIDASE"/>
    <property type="match status" value="1"/>
</dbReference>
<evidence type="ECO:0000259" key="6">
    <source>
        <dbReference type="Pfam" id="PF01048"/>
    </source>
</evidence>
<dbReference type="AlphaFoldDB" id="A0A4U8TQ78"/>
<dbReference type="GO" id="GO:0019509">
    <property type="term" value="P:L-methionine salvage from methylthioadenosine"/>
    <property type="evidence" value="ECO:0007669"/>
    <property type="project" value="UniProtKB-UniPathway"/>
</dbReference>
<comment type="pathway">
    <text evidence="1">Amino-acid biosynthesis; L-methionine biosynthesis via salvage pathway; S-methyl-5-thio-alpha-D-ribose 1-phosphate from S-methyl-5'-thioadenosine (hydrolase route): step 1/2.</text>
</comment>
<evidence type="ECO:0000256" key="5">
    <source>
        <dbReference type="ARBA" id="ARBA00023167"/>
    </source>
</evidence>
<comment type="caution">
    <text evidence="7">The sequence shown here is derived from an EMBL/GenBank/DDBJ whole genome shotgun (WGS) entry which is preliminary data.</text>
</comment>
<accession>A0A4U8TQ78</accession>
<keyword evidence="4 7" id="KW-0378">Hydrolase</keyword>
<proteinExistence type="predicted"/>
<dbReference type="STRING" id="425400.LS65_07900"/>
<dbReference type="PANTHER" id="PTHR46832:SF1">
    <property type="entry name" value="5'-METHYLTHIOADENOSINE_S-ADENOSYLHOMOCYSTEINE NUCLEOSIDASE"/>
    <property type="match status" value="1"/>
</dbReference>
<evidence type="ECO:0000256" key="2">
    <source>
        <dbReference type="ARBA" id="ARBA00011974"/>
    </source>
</evidence>
<dbReference type="GO" id="GO:0008930">
    <property type="term" value="F:methylthioadenosine nucleosidase activity"/>
    <property type="evidence" value="ECO:0007669"/>
    <property type="project" value="InterPro"/>
</dbReference>
<keyword evidence="7" id="KW-0326">Glycosidase</keyword>
<dbReference type="Pfam" id="PF01048">
    <property type="entry name" value="PNP_UDP_1"/>
    <property type="match status" value="1"/>
</dbReference>
<evidence type="ECO:0000313" key="8">
    <source>
        <dbReference type="Proteomes" id="UP000029707"/>
    </source>
</evidence>
<dbReference type="UniPathway" id="UPA00904">
    <property type="reaction ID" value="UER00871"/>
</dbReference>
<dbReference type="EMBL" id="JRMQ02000002">
    <property type="protein sequence ID" value="TLE02742.1"/>
    <property type="molecule type" value="Genomic_DNA"/>
</dbReference>
<dbReference type="NCBIfam" id="TIGR01704">
    <property type="entry name" value="MTA_SAH-Nsdase"/>
    <property type="match status" value="1"/>
</dbReference>
<dbReference type="InterPro" id="IPR000845">
    <property type="entry name" value="Nucleoside_phosphorylase_d"/>
</dbReference>
<evidence type="ECO:0000256" key="3">
    <source>
        <dbReference type="ARBA" id="ARBA00022605"/>
    </source>
</evidence>
<gene>
    <name evidence="7" type="ORF">LS65_002100</name>
</gene>
<dbReference type="OrthoDB" id="9792278at2"/>